<comment type="caution">
    <text evidence="2">The sequence shown here is derived from an EMBL/GenBank/DDBJ whole genome shotgun (WGS) entry which is preliminary data.</text>
</comment>
<reference evidence="2" key="1">
    <citation type="submission" date="2021-03" db="EMBL/GenBank/DDBJ databases">
        <title>Draft genome sequence of rust myrtle Austropuccinia psidii MF-1, a brazilian biotype.</title>
        <authorList>
            <person name="Quecine M.C."/>
            <person name="Pachon D.M.R."/>
            <person name="Bonatelli M.L."/>
            <person name="Correr F.H."/>
            <person name="Franceschini L.M."/>
            <person name="Leite T.F."/>
            <person name="Margarido G.R.A."/>
            <person name="Almeida C.A."/>
            <person name="Ferrarezi J.A."/>
            <person name="Labate C.A."/>
        </authorList>
    </citation>
    <scope>NUCLEOTIDE SEQUENCE</scope>
    <source>
        <strain evidence="2">MF-1</strain>
    </source>
</reference>
<protein>
    <submittedName>
        <fullName evidence="2">Uncharacterized protein</fullName>
    </submittedName>
</protein>
<accession>A0A9Q3CKB0</accession>
<name>A0A9Q3CKB0_9BASI</name>
<organism evidence="2 3">
    <name type="scientific">Austropuccinia psidii MF-1</name>
    <dbReference type="NCBI Taxonomy" id="1389203"/>
    <lineage>
        <taxon>Eukaryota</taxon>
        <taxon>Fungi</taxon>
        <taxon>Dikarya</taxon>
        <taxon>Basidiomycota</taxon>
        <taxon>Pucciniomycotina</taxon>
        <taxon>Pucciniomycetes</taxon>
        <taxon>Pucciniales</taxon>
        <taxon>Sphaerophragmiaceae</taxon>
        <taxon>Austropuccinia</taxon>
    </lineage>
</organism>
<gene>
    <name evidence="2" type="ORF">O181_025223</name>
</gene>
<evidence type="ECO:0000313" key="2">
    <source>
        <dbReference type="EMBL" id="MBW0485508.1"/>
    </source>
</evidence>
<dbReference type="EMBL" id="AVOT02008199">
    <property type="protein sequence ID" value="MBW0485508.1"/>
    <property type="molecule type" value="Genomic_DNA"/>
</dbReference>
<feature type="compositionally biased region" description="Acidic residues" evidence="1">
    <location>
        <begin position="86"/>
        <end position="98"/>
    </location>
</feature>
<dbReference type="Proteomes" id="UP000765509">
    <property type="component" value="Unassembled WGS sequence"/>
</dbReference>
<dbReference type="AlphaFoldDB" id="A0A9Q3CKB0"/>
<proteinExistence type="predicted"/>
<keyword evidence="3" id="KW-1185">Reference proteome</keyword>
<sequence length="155" mass="17155">MDFNLSFYIFIFYCISNIPIKNSPPTKETISQARYQAVITPTPTAPLYGTTAVPQLRAHLGRGPNMELAALSMKTTFKVTDKYGEEDGENSVEEEGFDGTEVVPDPVGESEVTEGKNLSQSNQPLSHQSEPYVLAIMHQMNKIMANIQESSSSEY</sequence>
<feature type="region of interest" description="Disordered" evidence="1">
    <location>
        <begin position="84"/>
        <end position="129"/>
    </location>
</feature>
<feature type="compositionally biased region" description="Polar residues" evidence="1">
    <location>
        <begin position="116"/>
        <end position="129"/>
    </location>
</feature>
<evidence type="ECO:0000313" key="3">
    <source>
        <dbReference type="Proteomes" id="UP000765509"/>
    </source>
</evidence>
<evidence type="ECO:0000256" key="1">
    <source>
        <dbReference type="SAM" id="MobiDB-lite"/>
    </source>
</evidence>